<dbReference type="InterPro" id="IPR002068">
    <property type="entry name" value="A-crystallin/Hsp20_dom"/>
</dbReference>
<dbReference type="CDD" id="cd06464">
    <property type="entry name" value="ACD_sHsps-like"/>
    <property type="match status" value="1"/>
</dbReference>
<name>A0A6N7L4M3_9ACTN</name>
<keyword evidence="5" id="KW-1185">Reference proteome</keyword>
<dbReference type="InterPro" id="IPR008978">
    <property type="entry name" value="HSP20-like_chaperone"/>
</dbReference>
<dbReference type="Gene3D" id="2.60.40.790">
    <property type="match status" value="1"/>
</dbReference>
<dbReference type="PANTHER" id="PTHR11527">
    <property type="entry name" value="HEAT-SHOCK PROTEIN 20 FAMILY MEMBER"/>
    <property type="match status" value="1"/>
</dbReference>
<evidence type="ECO:0000256" key="1">
    <source>
        <dbReference type="PROSITE-ProRule" id="PRU00285"/>
    </source>
</evidence>
<organism evidence="4 5">
    <name type="scientific">Streptomyces kaniharaensis</name>
    <dbReference type="NCBI Taxonomy" id="212423"/>
    <lineage>
        <taxon>Bacteria</taxon>
        <taxon>Bacillati</taxon>
        <taxon>Actinomycetota</taxon>
        <taxon>Actinomycetes</taxon>
        <taxon>Kitasatosporales</taxon>
        <taxon>Streptomycetaceae</taxon>
        <taxon>Streptomyces</taxon>
    </lineage>
</organism>
<protein>
    <submittedName>
        <fullName evidence="4">Hsp20/alpha crystallin family protein</fullName>
    </submittedName>
</protein>
<dbReference type="SUPFAM" id="SSF49764">
    <property type="entry name" value="HSP20-like chaperones"/>
    <property type="match status" value="1"/>
</dbReference>
<reference evidence="4 5" key="1">
    <citation type="submission" date="2019-09" db="EMBL/GenBank/DDBJ databases">
        <title>Genome Sequences of Streptomyces kaniharaensis ATCC 21070.</title>
        <authorList>
            <person name="Zhu W."/>
            <person name="De Crecy-Lagard V."/>
            <person name="Richards N.G."/>
        </authorList>
    </citation>
    <scope>NUCLEOTIDE SEQUENCE [LARGE SCALE GENOMIC DNA]</scope>
    <source>
        <strain evidence="4 5">SF-557</strain>
    </source>
</reference>
<dbReference type="Proteomes" id="UP000450000">
    <property type="component" value="Unassembled WGS sequence"/>
</dbReference>
<feature type="domain" description="SHSP" evidence="3">
    <location>
        <begin position="24"/>
        <end position="133"/>
    </location>
</feature>
<dbReference type="EMBL" id="WBOF01000003">
    <property type="protein sequence ID" value="MQS16823.1"/>
    <property type="molecule type" value="Genomic_DNA"/>
</dbReference>
<evidence type="ECO:0000313" key="5">
    <source>
        <dbReference type="Proteomes" id="UP000450000"/>
    </source>
</evidence>
<accession>A0A6N7L4M3</accession>
<evidence type="ECO:0000313" key="4">
    <source>
        <dbReference type="EMBL" id="MQS16823.1"/>
    </source>
</evidence>
<dbReference type="Pfam" id="PF00011">
    <property type="entry name" value="HSP20"/>
    <property type="match status" value="1"/>
</dbReference>
<comment type="similarity">
    <text evidence="1 2">Belongs to the small heat shock protein (HSP20) family.</text>
</comment>
<dbReference type="InterPro" id="IPR031107">
    <property type="entry name" value="Small_HSP"/>
</dbReference>
<gene>
    <name evidence="4" type="ORF">F7Q99_32710</name>
</gene>
<dbReference type="PROSITE" id="PS01031">
    <property type="entry name" value="SHSP"/>
    <property type="match status" value="1"/>
</dbReference>
<dbReference type="OrthoDB" id="3855217at2"/>
<proteinExistence type="inferred from homology"/>
<dbReference type="AlphaFoldDB" id="A0A6N7L4M3"/>
<sequence length="133" mass="15292">MRRMPMSPWRSDLSELFEGFPFGARAGQHMIRIEEYEKDGAYVVQAELPGVDPDEDVEITVRDHTLTIRAQRSEEKKDKQHSEFHYGTFVRTIGLPAEAKEEDISATYDKGVLTVTVPMDTERPAARRIKINR</sequence>
<evidence type="ECO:0000259" key="3">
    <source>
        <dbReference type="PROSITE" id="PS01031"/>
    </source>
</evidence>
<comment type="caution">
    <text evidence="4">The sequence shown here is derived from an EMBL/GenBank/DDBJ whole genome shotgun (WGS) entry which is preliminary data.</text>
</comment>
<evidence type="ECO:0000256" key="2">
    <source>
        <dbReference type="RuleBase" id="RU003616"/>
    </source>
</evidence>